<evidence type="ECO:0000256" key="2">
    <source>
        <dbReference type="SAM" id="MobiDB-lite"/>
    </source>
</evidence>
<dbReference type="EMBL" id="CP006019">
    <property type="protein sequence ID" value="AIF69643.1"/>
    <property type="molecule type" value="Genomic_DNA"/>
</dbReference>
<dbReference type="OrthoDB" id="24039at2157"/>
<dbReference type="RefSeq" id="WP_048165181.1">
    <property type="nucleotide sequence ID" value="NZ_CP006019.1"/>
</dbReference>
<dbReference type="Proteomes" id="UP000027981">
    <property type="component" value="Chromosome"/>
</dbReference>
<dbReference type="NCBIfam" id="NF038402">
    <property type="entry name" value="TroA_like"/>
    <property type="match status" value="1"/>
</dbReference>
<dbReference type="STRING" id="1343739.PAP_06225"/>
<evidence type="ECO:0000259" key="3">
    <source>
        <dbReference type="PROSITE" id="PS50983"/>
    </source>
</evidence>
<dbReference type="PROSITE" id="PS50983">
    <property type="entry name" value="FE_B12_PBP"/>
    <property type="match status" value="1"/>
</dbReference>
<dbReference type="InterPro" id="IPR054828">
    <property type="entry name" value="Vit_B12_bind_prot"/>
</dbReference>
<reference evidence="5" key="1">
    <citation type="submission" date="2013-06" db="EMBL/GenBank/DDBJ databases">
        <title>Complete Genome Sequence of Hyperthermophilic Palaeococcus pacificus DY20341T, Isolated from a Deep-Sea Hydrothermal Sediments.</title>
        <authorList>
            <person name="Zeng X."/>
            <person name="Shao Z."/>
        </authorList>
    </citation>
    <scope>NUCLEOTIDE SEQUENCE [LARGE SCALE GENOMIC DNA]</scope>
    <source>
        <strain evidence="5">DY20341</strain>
    </source>
</reference>
<name>A0A075LYJ1_9EURY</name>
<dbReference type="HOGENOM" id="CLU_038034_2_5_2"/>
<organism evidence="4 5">
    <name type="scientific">Palaeococcus pacificus DY20341</name>
    <dbReference type="NCBI Taxonomy" id="1343739"/>
    <lineage>
        <taxon>Archaea</taxon>
        <taxon>Methanobacteriati</taxon>
        <taxon>Methanobacteriota</taxon>
        <taxon>Thermococci</taxon>
        <taxon>Thermococcales</taxon>
        <taxon>Thermococcaceae</taxon>
        <taxon>Palaeococcus</taxon>
    </lineage>
</organism>
<dbReference type="GeneID" id="24842365"/>
<feature type="domain" description="Fe/B12 periplasmic-binding" evidence="3">
    <location>
        <begin position="81"/>
        <end position="325"/>
    </location>
</feature>
<evidence type="ECO:0000313" key="5">
    <source>
        <dbReference type="Proteomes" id="UP000027981"/>
    </source>
</evidence>
<sequence>MKRGMALLLVILMFGVIVAGCINQSQTTPTNTQEPPKTSTSQAQNVGENPTTTAQIEESKYPLTIVDFAGRNVTIEKEPQRVISLAPSITETLFSIGAGDKVVGVTEFDDYPPQVANITKIGTTEPNIEQIALLEPDLIIGIEYHMQYIDQLEKIAPVIIVEPKNIDEIYKQIELLGKVTNREGYAKSVVNEMKTKVEEIKAKVGKEPKPKVFYIAWWNPIYTAGKGTFIGDLIKLASGENVFNDVEGWAQVSLEEVLARDPDVIILAHYSGTTAEELCDTELAKTKALREGNVYTMSDDNIISRPGPRIVLGLEELAKYIHPAVFNLNPQPLMCNATATG</sequence>
<dbReference type="PANTHER" id="PTHR30535">
    <property type="entry name" value="VITAMIN B12-BINDING PROTEIN"/>
    <property type="match status" value="1"/>
</dbReference>
<accession>A0A075LYJ1</accession>
<protein>
    <recommendedName>
        <fullName evidence="3">Fe/B12 periplasmic-binding domain-containing protein</fullName>
    </recommendedName>
</protein>
<dbReference type="PROSITE" id="PS51257">
    <property type="entry name" value="PROKAR_LIPOPROTEIN"/>
    <property type="match status" value="1"/>
</dbReference>
<dbReference type="Gene3D" id="3.40.50.1980">
    <property type="entry name" value="Nitrogenase molybdenum iron protein domain"/>
    <property type="match status" value="2"/>
</dbReference>
<gene>
    <name evidence="4" type="ORF">PAP_06225</name>
</gene>
<dbReference type="SUPFAM" id="SSF53807">
    <property type="entry name" value="Helical backbone' metal receptor"/>
    <property type="match status" value="1"/>
</dbReference>
<keyword evidence="1" id="KW-0732">Signal</keyword>
<reference evidence="4 5" key="2">
    <citation type="journal article" date="2015" name="Genome Announc.">
        <title>Complete Genome Sequence of Hyperthermophilic Piezophilic Archaeon Palaeococcus pacificus DY20341T, Isolated from Deep-Sea Hydrothermal Sediments.</title>
        <authorList>
            <person name="Zeng X."/>
            <person name="Jebbar M."/>
            <person name="Shao Z."/>
        </authorList>
    </citation>
    <scope>NUCLEOTIDE SEQUENCE [LARGE SCALE GENOMIC DNA]</scope>
    <source>
        <strain evidence="4 5">DY20341</strain>
    </source>
</reference>
<evidence type="ECO:0000256" key="1">
    <source>
        <dbReference type="ARBA" id="ARBA00022729"/>
    </source>
</evidence>
<dbReference type="PANTHER" id="PTHR30535:SF34">
    <property type="entry name" value="MOLYBDATE-BINDING PROTEIN MOLA"/>
    <property type="match status" value="1"/>
</dbReference>
<proteinExistence type="predicted"/>
<feature type="region of interest" description="Disordered" evidence="2">
    <location>
        <begin position="26"/>
        <end position="54"/>
    </location>
</feature>
<dbReference type="InterPro" id="IPR050902">
    <property type="entry name" value="ABC_Transporter_SBP"/>
</dbReference>
<keyword evidence="5" id="KW-1185">Reference proteome</keyword>
<dbReference type="AlphaFoldDB" id="A0A075LYJ1"/>
<dbReference type="KEGG" id="ppac:PAP_06225"/>
<dbReference type="CDD" id="cd01143">
    <property type="entry name" value="YvrC"/>
    <property type="match status" value="1"/>
</dbReference>
<evidence type="ECO:0000313" key="4">
    <source>
        <dbReference type="EMBL" id="AIF69643.1"/>
    </source>
</evidence>
<dbReference type="eggNOG" id="arCOG04233">
    <property type="taxonomic scope" value="Archaea"/>
</dbReference>
<dbReference type="Pfam" id="PF01497">
    <property type="entry name" value="Peripla_BP_2"/>
    <property type="match status" value="1"/>
</dbReference>
<dbReference type="InterPro" id="IPR002491">
    <property type="entry name" value="ABC_transptr_periplasmic_BD"/>
</dbReference>